<dbReference type="GO" id="GO:0000398">
    <property type="term" value="P:mRNA splicing, via spliceosome"/>
    <property type="evidence" value="ECO:0007669"/>
    <property type="project" value="InterPro"/>
</dbReference>
<keyword evidence="2" id="KW-0433">Leucine-rich repeat</keyword>
<dbReference type="EMBL" id="CAAALY010026668">
    <property type="protein sequence ID" value="VEL15986.1"/>
    <property type="molecule type" value="Genomic_DNA"/>
</dbReference>
<keyword evidence="4" id="KW-0539">Nucleus</keyword>
<name>A0A3S5CF31_9PLAT</name>
<evidence type="ECO:0000313" key="8">
    <source>
        <dbReference type="Proteomes" id="UP000784294"/>
    </source>
</evidence>
<dbReference type="GO" id="GO:0005686">
    <property type="term" value="C:U2 snRNP"/>
    <property type="evidence" value="ECO:0007669"/>
    <property type="project" value="TreeGrafter"/>
</dbReference>
<keyword evidence="3" id="KW-0677">Repeat</keyword>
<dbReference type="InterPro" id="IPR001611">
    <property type="entry name" value="Leu-rich_rpt"/>
</dbReference>
<keyword evidence="8" id="KW-1185">Reference proteome</keyword>
<dbReference type="PROSITE" id="PS51450">
    <property type="entry name" value="LRR"/>
    <property type="match status" value="1"/>
</dbReference>
<evidence type="ECO:0000256" key="2">
    <source>
        <dbReference type="ARBA" id="ARBA00022614"/>
    </source>
</evidence>
<sequence length="133" mass="15252">MHLRGYKAPAIENFGSTHDQFDTVDLTDNEIRKLDGFPLLKRLKHIILTDNKIIRIAEDLTFQVPNLETLILSGNNFAELKDLDPLSLCKNLTFLTLAQCPVALKPNYRLYVVFRIPNVSLLMSVLVSYFFIK</sequence>
<reference evidence="7" key="1">
    <citation type="submission" date="2018-11" db="EMBL/GenBank/DDBJ databases">
        <authorList>
            <consortium name="Pathogen Informatics"/>
        </authorList>
    </citation>
    <scope>NUCLEOTIDE SEQUENCE</scope>
</reference>
<comment type="similarity">
    <text evidence="5">Belongs to the U2 small nuclear ribonucleoprotein A family.</text>
</comment>
<dbReference type="Pfam" id="PF14580">
    <property type="entry name" value="LRR_9"/>
    <property type="match status" value="1"/>
</dbReference>
<dbReference type="AlphaFoldDB" id="A0A3S5CF31"/>
<dbReference type="OrthoDB" id="433501at2759"/>
<organism evidence="7 8">
    <name type="scientific">Protopolystoma xenopodis</name>
    <dbReference type="NCBI Taxonomy" id="117903"/>
    <lineage>
        <taxon>Eukaryota</taxon>
        <taxon>Metazoa</taxon>
        <taxon>Spiralia</taxon>
        <taxon>Lophotrochozoa</taxon>
        <taxon>Platyhelminthes</taxon>
        <taxon>Monogenea</taxon>
        <taxon>Polyopisthocotylea</taxon>
        <taxon>Polystomatidea</taxon>
        <taxon>Polystomatidae</taxon>
        <taxon>Protopolystoma</taxon>
    </lineage>
</organism>
<dbReference type="PANTHER" id="PTHR10552">
    <property type="entry name" value="U2 SMALL NUCLEAR RIBONUCLEOPROTEIN A"/>
    <property type="match status" value="1"/>
</dbReference>
<dbReference type="InterPro" id="IPR032675">
    <property type="entry name" value="LRR_dom_sf"/>
</dbReference>
<proteinExistence type="inferred from homology"/>
<evidence type="ECO:0000256" key="1">
    <source>
        <dbReference type="ARBA" id="ARBA00004123"/>
    </source>
</evidence>
<gene>
    <name evidence="7" type="ORF">PXEA_LOCUS9426</name>
</gene>
<dbReference type="Gene3D" id="3.80.10.10">
    <property type="entry name" value="Ribonuclease Inhibitor"/>
    <property type="match status" value="1"/>
</dbReference>
<comment type="subcellular location">
    <subcellularLocation>
        <location evidence="1">Nucleus</location>
    </subcellularLocation>
</comment>
<accession>A0A3S5CF31</accession>
<dbReference type="Proteomes" id="UP000784294">
    <property type="component" value="Unassembled WGS sequence"/>
</dbReference>
<keyword evidence="6" id="KW-0812">Transmembrane</keyword>
<evidence type="ECO:0000313" key="7">
    <source>
        <dbReference type="EMBL" id="VEL15986.1"/>
    </source>
</evidence>
<protein>
    <recommendedName>
        <fullName evidence="9">U2A'/phosphoprotein 32 family A C-terminal domain-containing protein</fullName>
    </recommendedName>
</protein>
<feature type="transmembrane region" description="Helical" evidence="6">
    <location>
        <begin position="112"/>
        <end position="132"/>
    </location>
</feature>
<evidence type="ECO:0000256" key="5">
    <source>
        <dbReference type="ARBA" id="ARBA00024196"/>
    </source>
</evidence>
<dbReference type="InterPro" id="IPR044640">
    <property type="entry name" value="RU2A"/>
</dbReference>
<dbReference type="PANTHER" id="PTHR10552:SF6">
    <property type="entry name" value="U2 SMALL NUCLEAR RIBONUCLEOPROTEIN A"/>
    <property type="match status" value="1"/>
</dbReference>
<keyword evidence="6" id="KW-0472">Membrane</keyword>
<dbReference type="SUPFAM" id="SSF52058">
    <property type="entry name" value="L domain-like"/>
    <property type="match status" value="1"/>
</dbReference>
<evidence type="ECO:0008006" key="9">
    <source>
        <dbReference type="Google" id="ProtNLM"/>
    </source>
</evidence>
<dbReference type="GO" id="GO:0030620">
    <property type="term" value="F:U2 snRNA binding"/>
    <property type="evidence" value="ECO:0007669"/>
    <property type="project" value="InterPro"/>
</dbReference>
<evidence type="ECO:0000256" key="6">
    <source>
        <dbReference type="SAM" id="Phobius"/>
    </source>
</evidence>
<keyword evidence="6" id="KW-1133">Transmembrane helix</keyword>
<evidence type="ECO:0000256" key="3">
    <source>
        <dbReference type="ARBA" id="ARBA00022737"/>
    </source>
</evidence>
<evidence type="ECO:0000256" key="4">
    <source>
        <dbReference type="ARBA" id="ARBA00023242"/>
    </source>
</evidence>
<comment type="caution">
    <text evidence="7">The sequence shown here is derived from an EMBL/GenBank/DDBJ whole genome shotgun (WGS) entry which is preliminary data.</text>
</comment>